<protein>
    <submittedName>
        <fullName evidence="2">Uncharacterized protein</fullName>
    </submittedName>
</protein>
<comment type="caution">
    <text evidence="2">The sequence shown here is derived from an EMBL/GenBank/DDBJ whole genome shotgun (WGS) entry which is preliminary data.</text>
</comment>
<feature type="transmembrane region" description="Helical" evidence="1">
    <location>
        <begin position="146"/>
        <end position="168"/>
    </location>
</feature>
<organism evidence="2">
    <name type="scientific">Caulobacter sp. 602-2</name>
    <dbReference type="NCBI Taxonomy" id="2710887"/>
    <lineage>
        <taxon>Bacteria</taxon>
        <taxon>Pseudomonadati</taxon>
        <taxon>Pseudomonadota</taxon>
        <taxon>Alphaproteobacteria</taxon>
        <taxon>Caulobacterales</taxon>
        <taxon>Caulobacteraceae</taxon>
        <taxon>Caulobacter</taxon>
    </lineage>
</organism>
<keyword evidence="1" id="KW-0812">Transmembrane</keyword>
<accession>A0A6G4QWF1</accession>
<gene>
    <name evidence="2" type="ORF">G5B46_08565</name>
</gene>
<feature type="transmembrane region" description="Helical" evidence="1">
    <location>
        <begin position="83"/>
        <end position="103"/>
    </location>
</feature>
<keyword evidence="1" id="KW-0472">Membrane</keyword>
<reference evidence="2" key="1">
    <citation type="submission" date="2020-02" db="EMBL/GenBank/DDBJ databases">
        <authorList>
            <person name="Gao J."/>
            <person name="Sun J."/>
        </authorList>
    </citation>
    <scope>NUCLEOTIDE SEQUENCE</scope>
    <source>
        <strain evidence="2">602-2</strain>
    </source>
</reference>
<evidence type="ECO:0000256" key="1">
    <source>
        <dbReference type="SAM" id="Phobius"/>
    </source>
</evidence>
<feature type="transmembrane region" description="Helical" evidence="1">
    <location>
        <begin position="115"/>
        <end position="134"/>
    </location>
</feature>
<dbReference type="EMBL" id="JAAKGT010000003">
    <property type="protein sequence ID" value="NGM49654.1"/>
    <property type="molecule type" value="Genomic_DNA"/>
</dbReference>
<name>A0A6G4QWF1_9CAUL</name>
<proteinExistence type="predicted"/>
<dbReference type="AlphaFoldDB" id="A0A6G4QWF1"/>
<sequence>MIDKLTVLNPLARLTDAESAGRAARAGAVGLWLTAAGSVIGAASILLRFDTYLARMRAAAAAKAVHQDPVVAEAVMRSIGPSLAWTTIGLAVVVSLVYGWLGVVQWRRRTRIIPLLMLLLALYGLLATLAGLLGGQTAGLTPPLQLALSLTLSALALLCFIAGVRGGFRLHALRKAG</sequence>
<feature type="transmembrane region" description="Helical" evidence="1">
    <location>
        <begin position="29"/>
        <end position="47"/>
    </location>
</feature>
<keyword evidence="1" id="KW-1133">Transmembrane helix</keyword>
<dbReference type="RefSeq" id="WP_165257778.1">
    <property type="nucleotide sequence ID" value="NZ_JAAKGT010000003.1"/>
</dbReference>
<evidence type="ECO:0000313" key="2">
    <source>
        <dbReference type="EMBL" id="NGM49654.1"/>
    </source>
</evidence>